<dbReference type="AlphaFoldDB" id="A0A8X6Q9G4"/>
<keyword evidence="2" id="KW-1185">Reference proteome</keyword>
<proteinExistence type="predicted"/>
<gene>
    <name evidence="1" type="ORF">NPIL_438491</name>
</gene>
<feature type="non-terminal residue" evidence="1">
    <location>
        <position position="1"/>
    </location>
</feature>
<accession>A0A8X6Q9G4</accession>
<sequence length="72" mass="8811">DTRVCDIKEKTEKHNKRHRNLNSLRTRTQHLRIPRKSETDHSGAPYVLNEDRLVREREYQQRMTLRNIGRRC</sequence>
<reference evidence="1" key="1">
    <citation type="submission" date="2020-08" db="EMBL/GenBank/DDBJ databases">
        <title>Multicomponent nature underlies the extraordinary mechanical properties of spider dragline silk.</title>
        <authorList>
            <person name="Kono N."/>
            <person name="Nakamura H."/>
            <person name="Mori M."/>
            <person name="Yoshida Y."/>
            <person name="Ohtoshi R."/>
            <person name="Malay A.D."/>
            <person name="Moran D.A.P."/>
            <person name="Tomita M."/>
            <person name="Numata K."/>
            <person name="Arakawa K."/>
        </authorList>
    </citation>
    <scope>NUCLEOTIDE SEQUENCE</scope>
</reference>
<evidence type="ECO:0000313" key="1">
    <source>
        <dbReference type="EMBL" id="GFU14005.1"/>
    </source>
</evidence>
<dbReference type="EMBL" id="BMAW01079109">
    <property type="protein sequence ID" value="GFU14005.1"/>
    <property type="molecule type" value="Genomic_DNA"/>
</dbReference>
<evidence type="ECO:0000313" key="2">
    <source>
        <dbReference type="Proteomes" id="UP000887013"/>
    </source>
</evidence>
<dbReference type="Proteomes" id="UP000887013">
    <property type="component" value="Unassembled WGS sequence"/>
</dbReference>
<comment type="caution">
    <text evidence="1">The sequence shown here is derived from an EMBL/GenBank/DDBJ whole genome shotgun (WGS) entry which is preliminary data.</text>
</comment>
<name>A0A8X6Q9G4_NEPPI</name>
<organism evidence="1 2">
    <name type="scientific">Nephila pilipes</name>
    <name type="common">Giant wood spider</name>
    <name type="synonym">Nephila maculata</name>
    <dbReference type="NCBI Taxonomy" id="299642"/>
    <lineage>
        <taxon>Eukaryota</taxon>
        <taxon>Metazoa</taxon>
        <taxon>Ecdysozoa</taxon>
        <taxon>Arthropoda</taxon>
        <taxon>Chelicerata</taxon>
        <taxon>Arachnida</taxon>
        <taxon>Araneae</taxon>
        <taxon>Araneomorphae</taxon>
        <taxon>Entelegynae</taxon>
        <taxon>Araneoidea</taxon>
        <taxon>Nephilidae</taxon>
        <taxon>Nephila</taxon>
    </lineage>
</organism>
<protein>
    <submittedName>
        <fullName evidence="1">Uncharacterized protein</fullName>
    </submittedName>
</protein>